<keyword evidence="1" id="KW-0472">Membrane</keyword>
<dbReference type="AlphaFoldDB" id="A0A0A9H119"/>
<accession>A0A0A9H119</accession>
<evidence type="ECO:0000313" key="2">
    <source>
        <dbReference type="EMBL" id="JAE28521.1"/>
    </source>
</evidence>
<dbReference type="EMBL" id="GBRH01169375">
    <property type="protein sequence ID" value="JAE28521.1"/>
    <property type="molecule type" value="Transcribed_RNA"/>
</dbReference>
<sequence length="28" mass="3316">MQYGFYLRNNCFPFLCIFLLVLEKTKGG</sequence>
<keyword evidence="1" id="KW-1133">Transmembrane helix</keyword>
<keyword evidence="1" id="KW-0812">Transmembrane</keyword>
<protein>
    <submittedName>
        <fullName evidence="2">Uncharacterized protein</fullName>
    </submittedName>
</protein>
<reference evidence="2" key="2">
    <citation type="journal article" date="2015" name="Data Brief">
        <title>Shoot transcriptome of the giant reed, Arundo donax.</title>
        <authorList>
            <person name="Barrero R.A."/>
            <person name="Guerrero F.D."/>
            <person name="Moolhuijzen P."/>
            <person name="Goolsby J.A."/>
            <person name="Tidwell J."/>
            <person name="Bellgard S.E."/>
            <person name="Bellgard M.I."/>
        </authorList>
    </citation>
    <scope>NUCLEOTIDE SEQUENCE</scope>
    <source>
        <tissue evidence="2">Shoot tissue taken approximately 20 cm above the soil surface</tissue>
    </source>
</reference>
<name>A0A0A9H119_ARUDO</name>
<proteinExistence type="predicted"/>
<feature type="transmembrane region" description="Helical" evidence="1">
    <location>
        <begin position="6"/>
        <end position="22"/>
    </location>
</feature>
<reference evidence="2" key="1">
    <citation type="submission" date="2014-09" db="EMBL/GenBank/DDBJ databases">
        <authorList>
            <person name="Magalhaes I.L.F."/>
            <person name="Oliveira U."/>
            <person name="Santos F.R."/>
            <person name="Vidigal T.H.D.A."/>
            <person name="Brescovit A.D."/>
            <person name="Santos A.J."/>
        </authorList>
    </citation>
    <scope>NUCLEOTIDE SEQUENCE</scope>
    <source>
        <tissue evidence="2">Shoot tissue taken approximately 20 cm above the soil surface</tissue>
    </source>
</reference>
<evidence type="ECO:0000256" key="1">
    <source>
        <dbReference type="SAM" id="Phobius"/>
    </source>
</evidence>
<organism evidence="2">
    <name type="scientific">Arundo donax</name>
    <name type="common">Giant reed</name>
    <name type="synonym">Donax arundinaceus</name>
    <dbReference type="NCBI Taxonomy" id="35708"/>
    <lineage>
        <taxon>Eukaryota</taxon>
        <taxon>Viridiplantae</taxon>
        <taxon>Streptophyta</taxon>
        <taxon>Embryophyta</taxon>
        <taxon>Tracheophyta</taxon>
        <taxon>Spermatophyta</taxon>
        <taxon>Magnoliopsida</taxon>
        <taxon>Liliopsida</taxon>
        <taxon>Poales</taxon>
        <taxon>Poaceae</taxon>
        <taxon>PACMAD clade</taxon>
        <taxon>Arundinoideae</taxon>
        <taxon>Arundineae</taxon>
        <taxon>Arundo</taxon>
    </lineage>
</organism>